<evidence type="ECO:0000259" key="1">
    <source>
        <dbReference type="PROSITE" id="PS50943"/>
    </source>
</evidence>
<dbReference type="PROSITE" id="PS50943">
    <property type="entry name" value="HTH_CROC1"/>
    <property type="match status" value="1"/>
</dbReference>
<reference evidence="2" key="1">
    <citation type="submission" date="2020-01" db="EMBL/GenBank/DDBJ databases">
        <authorList>
            <person name="Meier V. D."/>
            <person name="Meier V D."/>
        </authorList>
    </citation>
    <scope>NUCLEOTIDE SEQUENCE</scope>
    <source>
        <strain evidence="2">HLG_WM_MAG_01</strain>
    </source>
</reference>
<dbReference type="InterPro" id="IPR010982">
    <property type="entry name" value="Lambda_DNA-bd_dom_sf"/>
</dbReference>
<dbReference type="InterPro" id="IPR001387">
    <property type="entry name" value="Cro/C1-type_HTH"/>
</dbReference>
<dbReference type="AlphaFoldDB" id="A0A6S6TAH3"/>
<gene>
    <name evidence="2" type="ORF">HELGO_WM37688</name>
</gene>
<dbReference type="GO" id="GO:0003677">
    <property type="term" value="F:DNA binding"/>
    <property type="evidence" value="ECO:0007669"/>
    <property type="project" value="InterPro"/>
</dbReference>
<organism evidence="2">
    <name type="scientific">uncultured Sulfurovum sp</name>
    <dbReference type="NCBI Taxonomy" id="269237"/>
    <lineage>
        <taxon>Bacteria</taxon>
        <taxon>Pseudomonadati</taxon>
        <taxon>Campylobacterota</taxon>
        <taxon>Epsilonproteobacteria</taxon>
        <taxon>Campylobacterales</taxon>
        <taxon>Sulfurovaceae</taxon>
        <taxon>Sulfurovum</taxon>
        <taxon>environmental samples</taxon>
    </lineage>
</organism>
<accession>A0A6S6TAH3</accession>
<feature type="domain" description="HTH cro/C1-type" evidence="1">
    <location>
        <begin position="21"/>
        <end position="78"/>
    </location>
</feature>
<dbReference type="SUPFAM" id="SSF47413">
    <property type="entry name" value="lambda repressor-like DNA-binding domains"/>
    <property type="match status" value="1"/>
</dbReference>
<protein>
    <submittedName>
        <fullName evidence="2">Transcriptional regulator</fullName>
    </submittedName>
</protein>
<dbReference type="EMBL" id="CACVAS010000075">
    <property type="protein sequence ID" value="CAA6816065.1"/>
    <property type="molecule type" value="Genomic_DNA"/>
</dbReference>
<proteinExistence type="predicted"/>
<name>A0A6S6TAH3_9BACT</name>
<dbReference type="Gene3D" id="1.10.260.40">
    <property type="entry name" value="lambda repressor-like DNA-binding domains"/>
    <property type="match status" value="1"/>
</dbReference>
<evidence type="ECO:0000313" key="2">
    <source>
        <dbReference type="EMBL" id="CAA6816065.1"/>
    </source>
</evidence>
<sequence>MTIEELNHQVDEIHNIISTNVIKFRKEKKYSQLQLALDIGLTGNAFIARAERRVNNAHFNIEHLVKISLILEIELGSFFEN</sequence>